<dbReference type="CDD" id="cd00033">
    <property type="entry name" value="CCP"/>
    <property type="match status" value="2"/>
</dbReference>
<comment type="caution">
    <text evidence="5">The sequence shown here is derived from an EMBL/GenBank/DDBJ whole genome shotgun (WGS) entry which is preliminary data.</text>
</comment>
<evidence type="ECO:0000313" key="6">
    <source>
        <dbReference type="Proteomes" id="UP000245119"/>
    </source>
</evidence>
<dbReference type="PROSITE" id="PS50923">
    <property type="entry name" value="SUSHI"/>
    <property type="match status" value="1"/>
</dbReference>
<dbReference type="PANTHER" id="PTHR23282">
    <property type="entry name" value="APICAL ENDOSOMAL GLYCOPROTEIN PRECURSOR"/>
    <property type="match status" value="1"/>
</dbReference>
<dbReference type="SMART" id="SM00032">
    <property type="entry name" value="CCP"/>
    <property type="match status" value="1"/>
</dbReference>
<dbReference type="SUPFAM" id="SSF49899">
    <property type="entry name" value="Concanavalin A-like lectins/glucanases"/>
    <property type="match status" value="1"/>
</dbReference>
<evidence type="ECO:0000256" key="1">
    <source>
        <dbReference type="ARBA" id="ARBA00023157"/>
    </source>
</evidence>
<organism evidence="5 6">
    <name type="scientific">Pomacea canaliculata</name>
    <name type="common">Golden apple snail</name>
    <dbReference type="NCBI Taxonomy" id="400727"/>
    <lineage>
        <taxon>Eukaryota</taxon>
        <taxon>Metazoa</taxon>
        <taxon>Spiralia</taxon>
        <taxon>Lophotrochozoa</taxon>
        <taxon>Mollusca</taxon>
        <taxon>Gastropoda</taxon>
        <taxon>Caenogastropoda</taxon>
        <taxon>Architaenioglossa</taxon>
        <taxon>Ampullarioidea</taxon>
        <taxon>Ampullariidae</taxon>
        <taxon>Pomacea</taxon>
    </lineage>
</organism>
<sequence>MALFECKKKFSLVGQDFAACLSNGVWSQQVPVCVRRGCPNLGALPHLTVTKQHQGGVLYFDCPSDMRREGPPTLMCDGTNWNAAPPKCLYGESWECDFEEVGLCGWSQDVNDHFDWTWISGATPSPNTGPDGDHTTGTGHYIYMESSVPQKPGQVTRLISPPFRSTEDLCLRFFYHMMGFGGEMGNLDVYIRTEGEGGHQDEQVFHREGHQGAEWIRGDAVLAKRATPYKIVLAATLKSSFASDIAVDDIRVFNCTDPEFQSTPLNFLLPSLSTDPTTGGVPRDNPDKREIPLQTEKLSREATHLTQAQMAAYHELLDMYDPSGQGEWMPGSNNDIGSDENGDDNIMSNDTTTVMKTEDVVTTEMTTKDVISAITTDMTTKDVVTTDMTTKDVVTTDMTTKDVVTTDMTTKDVVTTDMTTKYDVTTDMKTEDVISAIATDMTTKDDVTIDMTTKGIVTTDMTTKDVVSVVTTDMTTKGIVTTDMTTKGVVTADMTTKHDVRAKSSQKTESSSKTDLQDNIFQFQFQFLYFFNLKGSNE</sequence>
<dbReference type="Gene3D" id="2.10.70.10">
    <property type="entry name" value="Complement Module, domain 1"/>
    <property type="match status" value="1"/>
</dbReference>
<dbReference type="Pfam" id="PF00629">
    <property type="entry name" value="MAM"/>
    <property type="match status" value="1"/>
</dbReference>
<dbReference type="EMBL" id="PZQS01000003">
    <property type="protein sequence ID" value="PVD33470.1"/>
    <property type="molecule type" value="Genomic_DNA"/>
</dbReference>
<gene>
    <name evidence="5" type="ORF">C0Q70_04726</name>
</gene>
<keyword evidence="6" id="KW-1185">Reference proteome</keyword>
<dbReference type="PANTHER" id="PTHR23282:SF146">
    <property type="entry name" value="RT07201P-RELATED"/>
    <property type="match status" value="1"/>
</dbReference>
<evidence type="ECO:0000313" key="5">
    <source>
        <dbReference type="EMBL" id="PVD33470.1"/>
    </source>
</evidence>
<evidence type="ECO:0000259" key="4">
    <source>
        <dbReference type="PROSITE" id="PS50923"/>
    </source>
</evidence>
<dbReference type="GO" id="GO:0016020">
    <property type="term" value="C:membrane"/>
    <property type="evidence" value="ECO:0007669"/>
    <property type="project" value="InterPro"/>
</dbReference>
<dbReference type="InterPro" id="IPR000998">
    <property type="entry name" value="MAM_dom"/>
</dbReference>
<dbReference type="InterPro" id="IPR051560">
    <property type="entry name" value="MAM_domain-containing"/>
</dbReference>
<keyword evidence="1 2" id="KW-1015">Disulfide bond</keyword>
<keyword evidence="2" id="KW-0768">Sushi</keyword>
<dbReference type="PROSITE" id="PS50060">
    <property type="entry name" value="MAM_2"/>
    <property type="match status" value="1"/>
</dbReference>
<evidence type="ECO:0000259" key="3">
    <source>
        <dbReference type="PROSITE" id="PS50060"/>
    </source>
</evidence>
<dbReference type="OrthoDB" id="6162141at2759"/>
<dbReference type="InterPro" id="IPR013320">
    <property type="entry name" value="ConA-like_dom_sf"/>
</dbReference>
<feature type="domain" description="Sushi" evidence="4">
    <location>
        <begin position="1"/>
        <end position="35"/>
    </location>
</feature>
<dbReference type="Pfam" id="PF00084">
    <property type="entry name" value="Sushi"/>
    <property type="match status" value="1"/>
</dbReference>
<name>A0A2T7PJA1_POMCA</name>
<dbReference type="STRING" id="400727.A0A2T7PJA1"/>
<dbReference type="SMART" id="SM00137">
    <property type="entry name" value="MAM"/>
    <property type="match status" value="1"/>
</dbReference>
<dbReference type="InterPro" id="IPR000436">
    <property type="entry name" value="Sushi_SCR_CCP_dom"/>
</dbReference>
<feature type="disulfide bond" evidence="2">
    <location>
        <begin position="6"/>
        <end position="33"/>
    </location>
</feature>
<dbReference type="PROSITE" id="PS00740">
    <property type="entry name" value="MAM_1"/>
    <property type="match status" value="1"/>
</dbReference>
<dbReference type="AlphaFoldDB" id="A0A2T7PJA1"/>
<comment type="caution">
    <text evidence="2">Lacks conserved residue(s) required for the propagation of feature annotation.</text>
</comment>
<reference evidence="5 6" key="1">
    <citation type="submission" date="2018-04" db="EMBL/GenBank/DDBJ databases">
        <title>The genome of golden apple snail Pomacea canaliculata provides insight into stress tolerance and invasive adaptation.</title>
        <authorList>
            <person name="Liu C."/>
            <person name="Liu B."/>
            <person name="Ren Y."/>
            <person name="Zhang Y."/>
            <person name="Wang H."/>
            <person name="Li S."/>
            <person name="Jiang F."/>
            <person name="Yin L."/>
            <person name="Zhang G."/>
            <person name="Qian W."/>
            <person name="Fan W."/>
        </authorList>
    </citation>
    <scope>NUCLEOTIDE SEQUENCE [LARGE SCALE GENOMIC DNA]</scope>
    <source>
        <strain evidence="5">SZHN2017</strain>
        <tissue evidence="5">Muscle</tissue>
    </source>
</reference>
<accession>A0A2T7PJA1</accession>
<proteinExistence type="predicted"/>
<evidence type="ECO:0008006" key="7">
    <source>
        <dbReference type="Google" id="ProtNLM"/>
    </source>
</evidence>
<protein>
    <recommendedName>
        <fullName evidence="7">MAM domain-containing protein</fullName>
    </recommendedName>
</protein>
<dbReference type="Gene3D" id="2.60.120.200">
    <property type="match status" value="1"/>
</dbReference>
<evidence type="ECO:0000256" key="2">
    <source>
        <dbReference type="PROSITE-ProRule" id="PRU00302"/>
    </source>
</evidence>
<dbReference type="CDD" id="cd06263">
    <property type="entry name" value="MAM"/>
    <property type="match status" value="1"/>
</dbReference>
<dbReference type="SUPFAM" id="SSF57535">
    <property type="entry name" value="Complement control module/SCR domain"/>
    <property type="match status" value="2"/>
</dbReference>
<dbReference type="Proteomes" id="UP000245119">
    <property type="component" value="Linkage Group LG3"/>
</dbReference>
<dbReference type="InterPro" id="IPR035976">
    <property type="entry name" value="Sushi/SCR/CCP_sf"/>
</dbReference>
<feature type="domain" description="MAM" evidence="3">
    <location>
        <begin position="94"/>
        <end position="257"/>
    </location>
</feature>